<dbReference type="Proteomes" id="UP000036681">
    <property type="component" value="Unplaced"/>
</dbReference>
<evidence type="ECO:0000256" key="1">
    <source>
        <dbReference type="SAM" id="MobiDB-lite"/>
    </source>
</evidence>
<dbReference type="WBParaSite" id="ALUE_0000460301-mRNA-1">
    <property type="protein sequence ID" value="ALUE_0000460301-mRNA-1"/>
    <property type="gene ID" value="ALUE_0000460301"/>
</dbReference>
<dbReference type="AlphaFoldDB" id="A0A0M3HQY3"/>
<keyword evidence="2" id="KW-1185">Reference proteome</keyword>
<name>A0A0M3HQY3_ASCLU</name>
<evidence type="ECO:0000313" key="3">
    <source>
        <dbReference type="WBParaSite" id="ALUE_0000460301-mRNA-1"/>
    </source>
</evidence>
<reference evidence="3" key="1">
    <citation type="submission" date="2017-02" db="UniProtKB">
        <authorList>
            <consortium name="WormBaseParasite"/>
        </authorList>
    </citation>
    <scope>IDENTIFICATION</scope>
</reference>
<evidence type="ECO:0000313" key="2">
    <source>
        <dbReference type="Proteomes" id="UP000036681"/>
    </source>
</evidence>
<organism evidence="2 3">
    <name type="scientific">Ascaris lumbricoides</name>
    <name type="common">Giant roundworm</name>
    <dbReference type="NCBI Taxonomy" id="6252"/>
    <lineage>
        <taxon>Eukaryota</taxon>
        <taxon>Metazoa</taxon>
        <taxon>Ecdysozoa</taxon>
        <taxon>Nematoda</taxon>
        <taxon>Chromadorea</taxon>
        <taxon>Rhabditida</taxon>
        <taxon>Spirurina</taxon>
        <taxon>Ascaridomorpha</taxon>
        <taxon>Ascaridoidea</taxon>
        <taxon>Ascarididae</taxon>
        <taxon>Ascaris</taxon>
    </lineage>
</organism>
<feature type="compositionally biased region" description="Basic and acidic residues" evidence="1">
    <location>
        <begin position="1"/>
        <end position="30"/>
    </location>
</feature>
<accession>A0A0M3HQY3</accession>
<protein>
    <submittedName>
        <fullName evidence="3">IBB domain-containing protein</fullName>
    </submittedName>
</protein>
<sequence>MGRDVSRSHRYREHSVCREREEARALEAADRQLPNGALLREREHTMLRARRTTREEEEGDDKSNEKKSRRLEIAETLQDKDLVRNSALEEL</sequence>
<feature type="compositionally biased region" description="Basic and acidic residues" evidence="1">
    <location>
        <begin position="61"/>
        <end position="74"/>
    </location>
</feature>
<proteinExistence type="predicted"/>
<feature type="region of interest" description="Disordered" evidence="1">
    <location>
        <begin position="1"/>
        <end position="74"/>
    </location>
</feature>